<accession>A0A285FWE2</accession>
<dbReference type="SUPFAM" id="SSF69572">
    <property type="entry name" value="Activating enzymes of the ubiquitin-like proteins"/>
    <property type="match status" value="1"/>
</dbReference>
<dbReference type="InterPro" id="IPR035985">
    <property type="entry name" value="Ubiquitin-activating_enz"/>
</dbReference>
<dbReference type="GO" id="GO:0016779">
    <property type="term" value="F:nucleotidyltransferase activity"/>
    <property type="evidence" value="ECO:0007669"/>
    <property type="project" value="UniProtKB-KW"/>
</dbReference>
<evidence type="ECO:0000313" key="3">
    <source>
        <dbReference type="Proteomes" id="UP000219573"/>
    </source>
</evidence>
<dbReference type="NCBIfam" id="TIGR02354">
    <property type="entry name" value="thiF_fam2"/>
    <property type="match status" value="1"/>
</dbReference>
<dbReference type="AlphaFoldDB" id="A0A285FWE2"/>
<dbReference type="RefSeq" id="WP_097016537.1">
    <property type="nucleotide sequence ID" value="NZ_OBDZ01000003.1"/>
</dbReference>
<dbReference type="PANTHER" id="PTHR43267:SF3">
    <property type="entry name" value="THIF PROTEIN"/>
    <property type="match status" value="1"/>
</dbReference>
<dbReference type="InterPro" id="IPR045886">
    <property type="entry name" value="ThiF/MoeB/HesA"/>
</dbReference>
<dbReference type="EMBL" id="OBDZ01000003">
    <property type="protein sequence ID" value="SNY15599.1"/>
    <property type="molecule type" value="Genomic_DNA"/>
</dbReference>
<dbReference type="Gene3D" id="3.40.50.720">
    <property type="entry name" value="NAD(P)-binding Rossmann-like Domain"/>
    <property type="match status" value="1"/>
</dbReference>
<keyword evidence="3" id="KW-1185">Reference proteome</keyword>
<dbReference type="STRING" id="1413210.U472_14415"/>
<sequence>MNDFEKSLAGYIGAENLERIQGVKIGIGGAGGLGSNCAFNLVRSGFKHFVIVDFDKIEYSNLNRQFYFSEQVGRAKVLALKENLLKINPDLEVEAIVERVSSDNISRFFDDSDIVVEAFDEIKSKKLIVEQYINSDKFLVSASGLAGWGNTDQIQTKRFNDNFYIVGDFITEINDDNPPLSPRVNIVAAKQADLILEAVLEGRI</sequence>
<keyword evidence="2" id="KW-0808">Transferase</keyword>
<dbReference type="InterPro" id="IPR012729">
    <property type="entry name" value="ThiF_fam2"/>
</dbReference>
<keyword evidence="2" id="KW-0548">Nucleotidyltransferase</keyword>
<dbReference type="Pfam" id="PF00899">
    <property type="entry name" value="ThiF"/>
    <property type="match status" value="1"/>
</dbReference>
<protein>
    <submittedName>
        <fullName evidence="2">Sulfur carrier protein ThiS adenylyltransferase</fullName>
    </submittedName>
</protein>
<dbReference type="PANTHER" id="PTHR43267">
    <property type="entry name" value="TRNA THREONYLCARBAMOYLADENOSINE DEHYDRATASE"/>
    <property type="match status" value="1"/>
</dbReference>
<organism evidence="2 3">
    <name type="scientific">Orenia metallireducens</name>
    <dbReference type="NCBI Taxonomy" id="1413210"/>
    <lineage>
        <taxon>Bacteria</taxon>
        <taxon>Bacillati</taxon>
        <taxon>Bacillota</taxon>
        <taxon>Clostridia</taxon>
        <taxon>Halanaerobiales</taxon>
        <taxon>Halobacteroidaceae</taxon>
        <taxon>Orenia</taxon>
    </lineage>
</organism>
<dbReference type="NCBIfam" id="NF006395">
    <property type="entry name" value="PRK08644.1"/>
    <property type="match status" value="1"/>
</dbReference>
<gene>
    <name evidence="2" type="ORF">SAMN06265827_10364</name>
</gene>
<dbReference type="GO" id="GO:0061504">
    <property type="term" value="P:cyclic threonylcarbamoyladenosine biosynthetic process"/>
    <property type="evidence" value="ECO:0007669"/>
    <property type="project" value="TreeGrafter"/>
</dbReference>
<evidence type="ECO:0000259" key="1">
    <source>
        <dbReference type="Pfam" id="PF00899"/>
    </source>
</evidence>
<dbReference type="InterPro" id="IPR000594">
    <property type="entry name" value="ThiF_NAD_FAD-bd"/>
</dbReference>
<feature type="domain" description="THIF-type NAD/FAD binding fold" evidence="1">
    <location>
        <begin position="11"/>
        <end position="155"/>
    </location>
</feature>
<dbReference type="OrthoDB" id="9804286at2"/>
<dbReference type="GO" id="GO:0008641">
    <property type="term" value="F:ubiquitin-like modifier activating enzyme activity"/>
    <property type="evidence" value="ECO:0007669"/>
    <property type="project" value="InterPro"/>
</dbReference>
<name>A0A285FWE2_9FIRM</name>
<evidence type="ECO:0000313" key="2">
    <source>
        <dbReference type="EMBL" id="SNY15599.1"/>
    </source>
</evidence>
<proteinExistence type="predicted"/>
<dbReference type="GO" id="GO:0061503">
    <property type="term" value="F:tRNA threonylcarbamoyladenosine dehydratase"/>
    <property type="evidence" value="ECO:0007669"/>
    <property type="project" value="TreeGrafter"/>
</dbReference>
<dbReference type="Proteomes" id="UP000219573">
    <property type="component" value="Unassembled WGS sequence"/>
</dbReference>
<reference evidence="3" key="1">
    <citation type="submission" date="2017-09" db="EMBL/GenBank/DDBJ databases">
        <authorList>
            <person name="Varghese N."/>
            <person name="Submissions S."/>
        </authorList>
    </citation>
    <scope>NUCLEOTIDE SEQUENCE [LARGE SCALE GENOMIC DNA]</scope>
    <source>
        <strain evidence="3">MSL47</strain>
    </source>
</reference>